<evidence type="ECO:0000313" key="9">
    <source>
        <dbReference type="Proteomes" id="UP001271723"/>
    </source>
</evidence>
<feature type="compositionally biased region" description="Low complexity" evidence="5">
    <location>
        <begin position="237"/>
        <end position="252"/>
    </location>
</feature>
<dbReference type="InterPro" id="IPR013325">
    <property type="entry name" value="RNA_pol_sigma_r2"/>
</dbReference>
<dbReference type="Proteomes" id="UP001271723">
    <property type="component" value="Unassembled WGS sequence"/>
</dbReference>
<dbReference type="Gene3D" id="1.10.1740.10">
    <property type="match status" value="1"/>
</dbReference>
<feature type="compositionally biased region" description="Basic and acidic residues" evidence="5">
    <location>
        <begin position="208"/>
        <end position="222"/>
    </location>
</feature>
<sequence length="252" mass="27074">MELSLRARVRDGDPEAFGRLFREHAQAVYGHAARLTADRNTAEDVVSLTFLEAWRLRGKLLSDGELAENAGCDPGEGGAGESGPGEGGPGDSSLRAWLFGIATNVLRNTRRAARRHSAALARLPERPAERQTVPDFADALVGRMEDADRLAAARAALAGLRRREREVFALCVWSGLSYAAAAEALDVPVSTVRSRLARARQRLRGLAEAELARQPVRREKPRPLPGGGQTPGGRTDAAGSAQTQAQAQERAR</sequence>
<evidence type="ECO:0000256" key="5">
    <source>
        <dbReference type="SAM" id="MobiDB-lite"/>
    </source>
</evidence>
<evidence type="ECO:0000313" key="8">
    <source>
        <dbReference type="EMBL" id="MDX2914281.1"/>
    </source>
</evidence>
<comment type="caution">
    <text evidence="8">The sequence shown here is derived from an EMBL/GenBank/DDBJ whole genome shotgun (WGS) entry which is preliminary data.</text>
</comment>
<keyword evidence="3" id="KW-0731">Sigma factor</keyword>
<dbReference type="RefSeq" id="WP_267299835.1">
    <property type="nucleotide sequence ID" value="NZ_JAGJBZ010000003.1"/>
</dbReference>
<dbReference type="InterPro" id="IPR013249">
    <property type="entry name" value="RNA_pol_sigma70_r4_t2"/>
</dbReference>
<dbReference type="Gene3D" id="1.10.10.10">
    <property type="entry name" value="Winged helix-like DNA-binding domain superfamily/Winged helix DNA-binding domain"/>
    <property type="match status" value="1"/>
</dbReference>
<feature type="region of interest" description="Disordered" evidence="5">
    <location>
        <begin position="66"/>
        <end position="89"/>
    </location>
</feature>
<comment type="similarity">
    <text evidence="1">Belongs to the sigma-70 factor family. ECF subfamily.</text>
</comment>
<evidence type="ECO:0000256" key="3">
    <source>
        <dbReference type="ARBA" id="ARBA00023082"/>
    </source>
</evidence>
<protein>
    <submittedName>
        <fullName evidence="8">RNA polymerase sigma factor</fullName>
    </submittedName>
</protein>
<keyword evidence="9" id="KW-1185">Reference proteome</keyword>
<gene>
    <name evidence="8" type="ORF">PV517_37115</name>
</gene>
<proteinExistence type="inferred from homology"/>
<accession>A0ABU4LFU1</accession>
<feature type="region of interest" description="Disordered" evidence="5">
    <location>
        <begin position="208"/>
        <end position="252"/>
    </location>
</feature>
<dbReference type="PANTHER" id="PTHR43133:SF25">
    <property type="entry name" value="RNA POLYMERASE SIGMA FACTOR RFAY-RELATED"/>
    <property type="match status" value="1"/>
</dbReference>
<evidence type="ECO:0000259" key="7">
    <source>
        <dbReference type="Pfam" id="PF08281"/>
    </source>
</evidence>
<dbReference type="NCBIfam" id="TIGR02937">
    <property type="entry name" value="sigma70-ECF"/>
    <property type="match status" value="1"/>
</dbReference>
<dbReference type="InterPro" id="IPR036388">
    <property type="entry name" value="WH-like_DNA-bd_sf"/>
</dbReference>
<dbReference type="PANTHER" id="PTHR43133">
    <property type="entry name" value="RNA POLYMERASE ECF-TYPE SIGMA FACTO"/>
    <property type="match status" value="1"/>
</dbReference>
<evidence type="ECO:0000256" key="4">
    <source>
        <dbReference type="ARBA" id="ARBA00023163"/>
    </source>
</evidence>
<feature type="domain" description="RNA polymerase sigma-70 region 2" evidence="6">
    <location>
        <begin position="20"/>
        <end position="59"/>
    </location>
</feature>
<dbReference type="Pfam" id="PF04542">
    <property type="entry name" value="Sigma70_r2"/>
    <property type="match status" value="1"/>
</dbReference>
<dbReference type="InterPro" id="IPR013324">
    <property type="entry name" value="RNA_pol_sigma_r3/r4-like"/>
</dbReference>
<dbReference type="InterPro" id="IPR039425">
    <property type="entry name" value="RNA_pol_sigma-70-like"/>
</dbReference>
<keyword evidence="4" id="KW-0804">Transcription</keyword>
<dbReference type="SUPFAM" id="SSF88946">
    <property type="entry name" value="Sigma2 domain of RNA polymerase sigma factors"/>
    <property type="match status" value="1"/>
</dbReference>
<name>A0ABU4LFU1_9ACTN</name>
<dbReference type="EMBL" id="JARAVY010000019">
    <property type="protein sequence ID" value="MDX2914281.1"/>
    <property type="molecule type" value="Genomic_DNA"/>
</dbReference>
<dbReference type="InterPro" id="IPR007627">
    <property type="entry name" value="RNA_pol_sigma70_r2"/>
</dbReference>
<evidence type="ECO:0000256" key="2">
    <source>
        <dbReference type="ARBA" id="ARBA00023015"/>
    </source>
</evidence>
<feature type="domain" description="RNA polymerase sigma factor 70 region 4 type 2" evidence="7">
    <location>
        <begin position="152"/>
        <end position="203"/>
    </location>
</feature>
<evidence type="ECO:0000256" key="1">
    <source>
        <dbReference type="ARBA" id="ARBA00010641"/>
    </source>
</evidence>
<reference evidence="8 9" key="1">
    <citation type="journal article" date="2023" name="Microb. Genom.">
        <title>Mesoterricola silvestris gen. nov., sp. nov., Mesoterricola sediminis sp. nov., Geothrix oryzae sp. nov., Geothrix edaphica sp. nov., Geothrix rubra sp. nov., and Geothrix limicola sp. nov., six novel members of Acidobacteriota isolated from soils.</title>
        <authorList>
            <person name="Weisberg A.J."/>
            <person name="Pearce E."/>
            <person name="Kramer C.G."/>
            <person name="Chang J.H."/>
            <person name="Clarke C.R."/>
        </authorList>
    </citation>
    <scope>NUCLEOTIDE SEQUENCE [LARGE SCALE GENOMIC DNA]</scope>
    <source>
        <strain evidence="8 9">NRRL_B-2795</strain>
    </source>
</reference>
<evidence type="ECO:0000259" key="6">
    <source>
        <dbReference type="Pfam" id="PF04542"/>
    </source>
</evidence>
<organism evidence="8 9">
    <name type="scientific">Streptomyces griseiscabiei</name>
    <dbReference type="NCBI Taxonomy" id="2993540"/>
    <lineage>
        <taxon>Bacteria</taxon>
        <taxon>Bacillati</taxon>
        <taxon>Actinomycetota</taxon>
        <taxon>Actinomycetes</taxon>
        <taxon>Kitasatosporales</taxon>
        <taxon>Streptomycetaceae</taxon>
        <taxon>Streptomyces</taxon>
    </lineage>
</organism>
<dbReference type="SUPFAM" id="SSF88659">
    <property type="entry name" value="Sigma3 and sigma4 domains of RNA polymerase sigma factors"/>
    <property type="match status" value="1"/>
</dbReference>
<feature type="compositionally biased region" description="Gly residues" evidence="5">
    <location>
        <begin position="74"/>
        <end position="89"/>
    </location>
</feature>
<keyword evidence="2" id="KW-0805">Transcription regulation</keyword>
<dbReference type="InterPro" id="IPR014284">
    <property type="entry name" value="RNA_pol_sigma-70_dom"/>
</dbReference>
<dbReference type="Pfam" id="PF08281">
    <property type="entry name" value="Sigma70_r4_2"/>
    <property type="match status" value="1"/>
</dbReference>